<dbReference type="OrthoDB" id="1932997at2759"/>
<organism evidence="2 3">
    <name type="scientific">Spinacia oleracea</name>
    <name type="common">Spinach</name>
    <dbReference type="NCBI Taxonomy" id="3562"/>
    <lineage>
        <taxon>Eukaryota</taxon>
        <taxon>Viridiplantae</taxon>
        <taxon>Streptophyta</taxon>
        <taxon>Embryophyta</taxon>
        <taxon>Tracheophyta</taxon>
        <taxon>Spermatophyta</taxon>
        <taxon>Magnoliopsida</taxon>
        <taxon>eudicotyledons</taxon>
        <taxon>Gunneridae</taxon>
        <taxon>Pentapetalae</taxon>
        <taxon>Caryophyllales</taxon>
        <taxon>Chenopodiaceae</taxon>
        <taxon>Chenopodioideae</taxon>
        <taxon>Anserineae</taxon>
        <taxon>Spinacia</taxon>
    </lineage>
</organism>
<reference evidence="3" key="2">
    <citation type="submission" date="2025-08" db="UniProtKB">
        <authorList>
            <consortium name="RefSeq"/>
        </authorList>
    </citation>
    <scope>IDENTIFICATION</scope>
    <source>
        <tissue evidence="3">Leaf</tissue>
    </source>
</reference>
<evidence type="ECO:0000256" key="1">
    <source>
        <dbReference type="SAM" id="MobiDB-lite"/>
    </source>
</evidence>
<dbReference type="PANTHER" id="PTHR34539">
    <property type="entry name" value="T6J4.11 PROTEIN"/>
    <property type="match status" value="1"/>
</dbReference>
<feature type="region of interest" description="Disordered" evidence="1">
    <location>
        <begin position="1"/>
        <end position="130"/>
    </location>
</feature>
<dbReference type="Proteomes" id="UP000813463">
    <property type="component" value="Chromosome 1"/>
</dbReference>
<keyword evidence="2" id="KW-1185">Reference proteome</keyword>
<feature type="compositionally biased region" description="Acidic residues" evidence="1">
    <location>
        <begin position="34"/>
        <end position="43"/>
    </location>
</feature>
<gene>
    <name evidence="3" type="primary">LOC110805755</name>
</gene>
<name>A0A9R0JFF2_SPIOL</name>
<proteinExistence type="predicted"/>
<dbReference type="PANTHER" id="PTHR34539:SF3">
    <property type="entry name" value="NAC DOMAIN-CONTAINING PROTEIN"/>
    <property type="match status" value="1"/>
</dbReference>
<feature type="compositionally biased region" description="Low complexity" evidence="1">
    <location>
        <begin position="119"/>
        <end position="130"/>
    </location>
</feature>
<accession>A0A9R0JFF2</accession>
<protein>
    <submittedName>
        <fullName evidence="3">Uncharacterized protein</fullName>
    </submittedName>
</protein>
<sequence>MESISSSLPKRQREEEDEEVFKRQKSYKDIITLLEEEEDDPNEDLSSLISTLQEEISSSSSTSSPSQHGLGPVHDPANSGPYEIDQENPSVGSGSGEDETENVMRHLLEASDDELGLPNTTTTTNSFSSDSFDEVVDGQFDGGDFFYPVVGGEGLWEFEDREAANYYSLLQSTEIFM</sequence>
<dbReference type="AlphaFoldDB" id="A0A9R0JFF2"/>
<dbReference type="GeneID" id="110805755"/>
<evidence type="ECO:0000313" key="2">
    <source>
        <dbReference type="Proteomes" id="UP000813463"/>
    </source>
</evidence>
<feature type="compositionally biased region" description="Low complexity" evidence="1">
    <location>
        <begin position="44"/>
        <end position="67"/>
    </location>
</feature>
<dbReference type="RefSeq" id="XP_021867073.1">
    <property type="nucleotide sequence ID" value="XM_022011381.2"/>
</dbReference>
<reference evidence="2" key="1">
    <citation type="journal article" date="2021" name="Nat. Commun.">
        <title>Genomic analyses provide insights into spinach domestication and the genetic basis of agronomic traits.</title>
        <authorList>
            <person name="Cai X."/>
            <person name="Sun X."/>
            <person name="Xu C."/>
            <person name="Sun H."/>
            <person name="Wang X."/>
            <person name="Ge C."/>
            <person name="Zhang Z."/>
            <person name="Wang Q."/>
            <person name="Fei Z."/>
            <person name="Jiao C."/>
            <person name="Wang Q."/>
        </authorList>
    </citation>
    <scope>NUCLEOTIDE SEQUENCE [LARGE SCALE GENOMIC DNA]</scope>
    <source>
        <strain evidence="2">cv. Varoflay</strain>
    </source>
</reference>
<dbReference type="KEGG" id="soe:110805755"/>
<evidence type="ECO:0000313" key="3">
    <source>
        <dbReference type="RefSeq" id="XP_021867073.1"/>
    </source>
</evidence>